<reference evidence="2 3" key="1">
    <citation type="journal article" date="2019" name="Int. J. Syst. Evol. Microbiol.">
        <title>The Global Catalogue of Microorganisms (GCM) 10K type strain sequencing project: providing services to taxonomists for standard genome sequencing and annotation.</title>
        <authorList>
            <consortium name="The Broad Institute Genomics Platform"/>
            <consortium name="The Broad Institute Genome Sequencing Center for Infectious Disease"/>
            <person name="Wu L."/>
            <person name="Ma J."/>
        </authorList>
    </citation>
    <scope>NUCLEOTIDE SEQUENCE [LARGE SCALE GENOMIC DNA]</scope>
    <source>
        <strain evidence="2 3">JCM 15974</strain>
    </source>
</reference>
<organism evidence="2 3">
    <name type="scientific">Aquimarina litoralis</name>
    <dbReference type="NCBI Taxonomy" id="584605"/>
    <lineage>
        <taxon>Bacteria</taxon>
        <taxon>Pseudomonadati</taxon>
        <taxon>Bacteroidota</taxon>
        <taxon>Flavobacteriia</taxon>
        <taxon>Flavobacteriales</taxon>
        <taxon>Flavobacteriaceae</taxon>
        <taxon>Aquimarina</taxon>
    </lineage>
</organism>
<evidence type="ECO:0000313" key="3">
    <source>
        <dbReference type="Proteomes" id="UP001501758"/>
    </source>
</evidence>
<dbReference type="Proteomes" id="UP001501758">
    <property type="component" value="Unassembled WGS sequence"/>
</dbReference>
<proteinExistence type="predicted"/>
<evidence type="ECO:0000256" key="1">
    <source>
        <dbReference type="SAM" id="MobiDB-lite"/>
    </source>
</evidence>
<feature type="region of interest" description="Disordered" evidence="1">
    <location>
        <begin position="206"/>
        <end position="269"/>
    </location>
</feature>
<keyword evidence="3" id="KW-1185">Reference proteome</keyword>
<dbReference type="EMBL" id="BAAAGE010000004">
    <property type="protein sequence ID" value="GAA0729918.1"/>
    <property type="molecule type" value="Genomic_DNA"/>
</dbReference>
<comment type="caution">
    <text evidence="2">The sequence shown here is derived from an EMBL/GenBank/DDBJ whole genome shotgun (WGS) entry which is preliminary data.</text>
</comment>
<name>A0ABN1J639_9FLAO</name>
<gene>
    <name evidence="2" type="ORF">GCM10009430_40600</name>
</gene>
<feature type="compositionally biased region" description="Acidic residues" evidence="1">
    <location>
        <begin position="217"/>
        <end position="229"/>
    </location>
</feature>
<feature type="compositionally biased region" description="Gly residues" evidence="1">
    <location>
        <begin position="230"/>
        <end position="260"/>
    </location>
</feature>
<accession>A0ABN1J639</accession>
<evidence type="ECO:0000313" key="2">
    <source>
        <dbReference type="EMBL" id="GAA0729918.1"/>
    </source>
</evidence>
<protein>
    <submittedName>
        <fullName evidence="2">Uncharacterized protein</fullName>
    </submittedName>
</protein>
<sequence length="770" mass="84231">MEFTLKKMKNYIKQFVFILTAILIAINVTSCQKDDEFIKETTYEDETQEEIEYKGAKLRRVNIEQIAVLDNFVSKKVTGTKSKNSSSKSVLETVFGTVELENIMEITDSNNYVNYTLRIKPEKAPLNTFFNLVIHQKPTDNEPSEAFVYEYQMSTEFALDYSNGRKELKDFEGVIKKYLLADFEFNNSSKVINNCSDQLTPCEIKDVDPDVGNGDSNDGDISDPLDGENGDNGSGGGTGDGSNGSGPGNTGDGDTGNGDQGDGDQGDGAPDITCVNSYHVFCCDNNRCDEHAPRRKGWGSNGQPIFCSGSVTISITECTQDKSLNSKASTCGGGGVIGIDDDQFLGGGFPNGRMLENILGIARIDYLQGDCSSQDAVRTYWNNGDQTQERAYLIADLIDFWNNTGGPSAEYTSVLAVRIMNRESQQKISTSDARRLFSLKDRDNYSDESINFSNEYLNIISMGNQTEKNLANDILQAMNNNTVMNVQNYLNLNTSPSQIGFTVACCPDHWDSNDGNVDEIFSYGITIIKDASDATFSLLQAGTELVWPDELEGAWIKAILEKEGIEVPNDVSYETLGELFKMRVKNGDIVVLHETGIAGDLLELGIYMADLVAIISPSKGGGAFLAINGGEKVTLASLRPFLNRLKDSFFRPVGDMVGKRIGHTFSKHGLHNTPVLKAAAKNSKTPQGQWLNEIEAEKFIARHLDQLSNGAIDIPIPSSIQNIGRVFRNGDGAILNPTHIRLVPSGSGVRSAYPINSSIQALETLGTYVP</sequence>